<dbReference type="Proteomes" id="UP001286313">
    <property type="component" value="Unassembled WGS sequence"/>
</dbReference>
<dbReference type="PROSITE" id="PS51810">
    <property type="entry name" value="ZF_CCHC_FOG"/>
    <property type="match status" value="4"/>
</dbReference>
<evidence type="ECO:0000256" key="2">
    <source>
        <dbReference type="ARBA" id="ARBA00022491"/>
    </source>
</evidence>
<dbReference type="PANTHER" id="PTHR12958">
    <property type="entry name" value="FRIEND OF GATA2-RELATED"/>
    <property type="match status" value="1"/>
</dbReference>
<gene>
    <name evidence="15" type="ORF">Pcinc_027923</name>
</gene>
<feature type="compositionally biased region" description="Low complexity" evidence="12">
    <location>
        <begin position="655"/>
        <end position="676"/>
    </location>
</feature>
<feature type="compositionally biased region" description="Low complexity" evidence="12">
    <location>
        <begin position="617"/>
        <end position="628"/>
    </location>
</feature>
<feature type="compositionally biased region" description="Polar residues" evidence="12">
    <location>
        <begin position="680"/>
        <end position="695"/>
    </location>
</feature>
<dbReference type="GO" id="GO:0008270">
    <property type="term" value="F:zinc ion binding"/>
    <property type="evidence" value="ECO:0007669"/>
    <property type="project" value="UniProtKB-KW"/>
</dbReference>
<feature type="compositionally biased region" description="Low complexity" evidence="12">
    <location>
        <begin position="258"/>
        <end position="279"/>
    </location>
</feature>
<dbReference type="AlphaFoldDB" id="A0AAE1F4K7"/>
<comment type="caution">
    <text evidence="15">The sequence shown here is derived from an EMBL/GenBank/DDBJ whole genome shotgun (WGS) entry which is preliminary data.</text>
</comment>
<feature type="compositionally biased region" description="Low complexity" evidence="12">
    <location>
        <begin position="117"/>
        <end position="126"/>
    </location>
</feature>
<dbReference type="PANTHER" id="PTHR12958:SF3">
    <property type="entry name" value="ZINC FINGER PROTEIN USH"/>
    <property type="match status" value="1"/>
</dbReference>
<dbReference type="SMART" id="SM00355">
    <property type="entry name" value="ZnF_C2H2"/>
    <property type="match status" value="8"/>
</dbReference>
<evidence type="ECO:0000256" key="12">
    <source>
        <dbReference type="SAM" id="MobiDB-lite"/>
    </source>
</evidence>
<keyword evidence="3" id="KW-0479">Metal-binding</keyword>
<feature type="domain" description="CCHC FOG-type" evidence="14">
    <location>
        <begin position="391"/>
        <end position="424"/>
    </location>
</feature>
<dbReference type="GO" id="GO:0003677">
    <property type="term" value="F:DNA binding"/>
    <property type="evidence" value="ECO:0007669"/>
    <property type="project" value="UniProtKB-KW"/>
</dbReference>
<feature type="domain" description="CCHC FOG-type" evidence="14">
    <location>
        <begin position="754"/>
        <end position="787"/>
    </location>
</feature>
<name>A0AAE1F4K7_PETCI</name>
<feature type="compositionally biased region" description="Basic and acidic residues" evidence="12">
    <location>
        <begin position="573"/>
        <end position="583"/>
    </location>
</feature>
<dbReference type="InterPro" id="IPR036236">
    <property type="entry name" value="Znf_C2H2_sf"/>
</dbReference>
<protein>
    <recommendedName>
        <fullName evidence="17">Zinc finger protein ush</fullName>
    </recommendedName>
</protein>
<evidence type="ECO:0000256" key="4">
    <source>
        <dbReference type="ARBA" id="ARBA00022737"/>
    </source>
</evidence>
<feature type="region of interest" description="Disordered" evidence="12">
    <location>
        <begin position="789"/>
        <end position="837"/>
    </location>
</feature>
<dbReference type="Pfam" id="PF00096">
    <property type="entry name" value="zf-C2H2"/>
    <property type="match status" value="1"/>
</dbReference>
<evidence type="ECO:0000256" key="6">
    <source>
        <dbReference type="ARBA" id="ARBA00022833"/>
    </source>
</evidence>
<dbReference type="GO" id="GO:0045944">
    <property type="term" value="P:positive regulation of transcription by RNA polymerase II"/>
    <property type="evidence" value="ECO:0007669"/>
    <property type="project" value="TreeGrafter"/>
</dbReference>
<keyword evidence="5 11" id="KW-0863">Zinc-finger</keyword>
<keyword evidence="9" id="KW-0804">Transcription</keyword>
<dbReference type="EMBL" id="JAWQEG010003379">
    <property type="protein sequence ID" value="KAK3866538.1"/>
    <property type="molecule type" value="Genomic_DNA"/>
</dbReference>
<reference evidence="15" key="1">
    <citation type="submission" date="2023-10" db="EMBL/GenBank/DDBJ databases">
        <title>Genome assemblies of two species of porcelain crab, Petrolisthes cinctipes and Petrolisthes manimaculis (Anomura: Porcellanidae).</title>
        <authorList>
            <person name="Angst P."/>
        </authorList>
    </citation>
    <scope>NUCLEOTIDE SEQUENCE</scope>
    <source>
        <strain evidence="15">PB745_01</strain>
        <tissue evidence="15">Gill</tissue>
    </source>
</reference>
<keyword evidence="4" id="KW-0677">Repeat</keyword>
<dbReference type="GO" id="GO:0005634">
    <property type="term" value="C:nucleus"/>
    <property type="evidence" value="ECO:0007669"/>
    <property type="project" value="UniProtKB-SubCell"/>
</dbReference>
<proteinExistence type="predicted"/>
<dbReference type="GO" id="GO:0030154">
    <property type="term" value="P:cell differentiation"/>
    <property type="evidence" value="ECO:0007669"/>
    <property type="project" value="UniProtKB-ARBA"/>
</dbReference>
<dbReference type="Gene3D" id="3.30.160.60">
    <property type="entry name" value="Classic Zinc Finger"/>
    <property type="match status" value="1"/>
</dbReference>
<evidence type="ECO:0000256" key="10">
    <source>
        <dbReference type="ARBA" id="ARBA00023242"/>
    </source>
</evidence>
<comment type="subcellular location">
    <subcellularLocation>
        <location evidence="1">Nucleus</location>
    </subcellularLocation>
</comment>
<feature type="region of interest" description="Disordered" evidence="12">
    <location>
        <begin position="1081"/>
        <end position="1161"/>
    </location>
</feature>
<evidence type="ECO:0000256" key="7">
    <source>
        <dbReference type="ARBA" id="ARBA00023015"/>
    </source>
</evidence>
<feature type="compositionally biased region" description="Acidic residues" evidence="12">
    <location>
        <begin position="60"/>
        <end position="71"/>
    </location>
</feature>
<keyword evidence="8" id="KW-0238">DNA-binding</keyword>
<feature type="compositionally biased region" description="Polar residues" evidence="12">
    <location>
        <begin position="22"/>
        <end position="44"/>
    </location>
</feature>
<evidence type="ECO:0000259" key="13">
    <source>
        <dbReference type="PROSITE" id="PS50157"/>
    </source>
</evidence>
<evidence type="ECO:0000313" key="15">
    <source>
        <dbReference type="EMBL" id="KAK3866538.1"/>
    </source>
</evidence>
<feature type="compositionally biased region" description="Low complexity" evidence="12">
    <location>
        <begin position="799"/>
        <end position="820"/>
    </location>
</feature>
<evidence type="ECO:0000313" key="16">
    <source>
        <dbReference type="Proteomes" id="UP001286313"/>
    </source>
</evidence>
<evidence type="ECO:0000256" key="11">
    <source>
        <dbReference type="PROSITE-ProRule" id="PRU00042"/>
    </source>
</evidence>
<dbReference type="GO" id="GO:0009653">
    <property type="term" value="P:anatomical structure morphogenesis"/>
    <property type="evidence" value="ECO:0007669"/>
    <property type="project" value="UniProtKB-ARBA"/>
</dbReference>
<feature type="domain" description="C2H2-type" evidence="13">
    <location>
        <begin position="950"/>
        <end position="977"/>
    </location>
</feature>
<feature type="domain" description="CCHC FOG-type" evidence="14">
    <location>
        <begin position="1158"/>
        <end position="1191"/>
    </location>
</feature>
<accession>A0AAE1F4K7</accession>
<dbReference type="GO" id="GO:0007507">
    <property type="term" value="P:heart development"/>
    <property type="evidence" value="ECO:0007669"/>
    <property type="project" value="TreeGrafter"/>
</dbReference>
<evidence type="ECO:0000256" key="8">
    <source>
        <dbReference type="ARBA" id="ARBA00023125"/>
    </source>
</evidence>
<feature type="region of interest" description="Disordered" evidence="12">
    <location>
        <begin position="306"/>
        <end position="344"/>
    </location>
</feature>
<feature type="region of interest" description="Disordered" evidence="12">
    <location>
        <begin position="257"/>
        <end position="279"/>
    </location>
</feature>
<dbReference type="InterPro" id="IPR013087">
    <property type="entry name" value="Znf_C2H2_type"/>
</dbReference>
<evidence type="ECO:0000256" key="3">
    <source>
        <dbReference type="ARBA" id="ARBA00022723"/>
    </source>
</evidence>
<keyword evidence="10" id="KW-0539">Nucleus</keyword>
<feature type="domain" description="C2H2-type" evidence="13">
    <location>
        <begin position="852"/>
        <end position="879"/>
    </location>
</feature>
<dbReference type="SUPFAM" id="SSF57667">
    <property type="entry name" value="beta-beta-alpha zinc fingers"/>
    <property type="match status" value="6"/>
</dbReference>
<dbReference type="InterPro" id="IPR034731">
    <property type="entry name" value="Znf_CCHC_FOG"/>
</dbReference>
<feature type="compositionally biased region" description="Polar residues" evidence="12">
    <location>
        <begin position="1144"/>
        <end position="1158"/>
    </location>
</feature>
<keyword evidence="16" id="KW-1185">Reference proteome</keyword>
<keyword evidence="7" id="KW-0805">Transcription regulation</keyword>
<feature type="compositionally biased region" description="Polar residues" evidence="12">
    <location>
        <begin position="139"/>
        <end position="160"/>
    </location>
</feature>
<evidence type="ECO:0008006" key="17">
    <source>
        <dbReference type="Google" id="ProtNLM"/>
    </source>
</evidence>
<dbReference type="GO" id="GO:0061629">
    <property type="term" value="F:RNA polymerase II-specific DNA-binding transcription factor binding"/>
    <property type="evidence" value="ECO:0007669"/>
    <property type="project" value="InterPro"/>
</dbReference>
<evidence type="ECO:0000256" key="9">
    <source>
        <dbReference type="ARBA" id="ARBA00023163"/>
    </source>
</evidence>
<sequence length="1201" mass="125315">MKESEKGGDDEWDSDEEKSASALMTSPSSDQSTGGEGVTSSPVSDQPEGGTAGGSGGRGEEEEEQEEEAGGGEEREGGEVASSPSDKDLKEAIDSTVKSLSDRESVSGGEKEEGKASPSYPKTSPKSSPPSPTVPSPYLHSNNHFSTSKVKQEALSSSPKPTEVTMKEEVASTPSPPTPPTAGPVPPPGAAPRGPLSPPRLAPEVEAARQQLASMIQGLPLLSMLPALHRLAPAAMASLASGLSSIVGGNGGVGMAEGGANNNPSSSNTGSNSSSSSSGGTLCVCGIRFSSASNLEAHRMFYCTHRPSQQESDGTTKESRTSPAAVSPRGEATGSGGTEEEDGGRVLRCPHCPYTTTHKLSLNGHMNIHTCPEELAKSGATPQPTAPLTSESRATDRYCTDCDIQFSSVKTFRVHKAHYCQTRHVLKGGNKSPAREEAGGGQGAGTVASSLANLVGAAGSGQPILALPTNPILLVPYSLVAGAQLLPPHVLPQAGAAVVLPNGQVQPLSPGSLPGHAPAPPPLLSPSPTASQGTSPAAHSLPPQASPQSNPTTPPKTSPKEDSRIKIGNVEVGGKRRGERDGPLDLTTKRPKLAVKTDLLSDEEKENREVNTPTLAKSPGPKSRPGSSHGAGEFEGKLLASPPRPSPSSEMEGQSTPRSPRPASAAPALGSPRSLADSPRPSTSARSPGQPTQIPSGLPQLPPGFHNLLASLESGLSLAGLQSLQGLPPELTLKLLNPELLMNGLAPLASPPVIVKQGEAKCNECNIVFFKEENLQVHKKHYCAARVATRTDDERRPSASRSPAAAAGAGEGSSGPSRRSPTSHQETPTTTANKAAPTVVKEAGKAKPLLQFICTACGIKFTSPDNLKAHQTYYCPKREGACGEEGVSKGLWRCPRCRCAMPETLQAAHQCVTPSPAPSHGWKCPCCPTVSPTAAAAQKHLDTHAGIKGFRCTICGYRGNTLRGMRTHIRMHFEKRTNDLQEENFISCIVEDDDGSRRAAEARGVADLPRVILENPTLSALLAEGGGECSDQPLTCHFCTFVTPFRTTLARHLAFAHKVGLDAKLTQDLQALLEGHAAVAHDASVSGSGPSPSETKRQDSVENGNPVSSPPLPAIKLEPEVKLEVEEVDDKPQPPQTSPHSSPNDVAQSEVPGQSGTSEGDIARYCKTCNITFSYTESFLAHKRFYCSKPESSTPPETTVQ</sequence>
<feature type="compositionally biased region" description="Low complexity" evidence="12">
    <location>
        <begin position="827"/>
        <end position="837"/>
    </location>
</feature>
<feature type="domain" description="CCHC FOG-type" evidence="14">
    <location>
        <begin position="846"/>
        <end position="879"/>
    </location>
</feature>
<keyword evidence="2" id="KW-0678">Repressor</keyword>
<evidence type="ECO:0000256" key="1">
    <source>
        <dbReference type="ARBA" id="ARBA00004123"/>
    </source>
</evidence>
<organism evidence="15 16">
    <name type="scientific">Petrolisthes cinctipes</name>
    <name type="common">Flat porcelain crab</name>
    <dbReference type="NCBI Taxonomy" id="88211"/>
    <lineage>
        <taxon>Eukaryota</taxon>
        <taxon>Metazoa</taxon>
        <taxon>Ecdysozoa</taxon>
        <taxon>Arthropoda</taxon>
        <taxon>Crustacea</taxon>
        <taxon>Multicrustacea</taxon>
        <taxon>Malacostraca</taxon>
        <taxon>Eumalacostraca</taxon>
        <taxon>Eucarida</taxon>
        <taxon>Decapoda</taxon>
        <taxon>Pleocyemata</taxon>
        <taxon>Anomura</taxon>
        <taxon>Galatheoidea</taxon>
        <taxon>Porcellanidae</taxon>
        <taxon>Petrolisthes</taxon>
    </lineage>
</organism>
<dbReference type="GO" id="GO:0000122">
    <property type="term" value="P:negative regulation of transcription by RNA polymerase II"/>
    <property type="evidence" value="ECO:0007669"/>
    <property type="project" value="TreeGrafter"/>
</dbReference>
<feature type="compositionally biased region" description="Pro residues" evidence="12">
    <location>
        <begin position="174"/>
        <end position="201"/>
    </location>
</feature>
<dbReference type="PROSITE" id="PS50157">
    <property type="entry name" value="ZINC_FINGER_C2H2_2"/>
    <property type="match status" value="2"/>
</dbReference>
<feature type="compositionally biased region" description="Basic and acidic residues" evidence="12">
    <location>
        <begin position="100"/>
        <end position="115"/>
    </location>
</feature>
<evidence type="ECO:0000259" key="14">
    <source>
        <dbReference type="PROSITE" id="PS51810"/>
    </source>
</evidence>
<feature type="region of interest" description="Disordered" evidence="12">
    <location>
        <begin position="508"/>
        <end position="702"/>
    </location>
</feature>
<keyword evidence="6" id="KW-0862">Zinc</keyword>
<dbReference type="InterPro" id="IPR039746">
    <property type="entry name" value="FOG"/>
</dbReference>
<feature type="region of interest" description="Disordered" evidence="12">
    <location>
        <begin position="1"/>
        <end position="201"/>
    </location>
</feature>
<evidence type="ECO:0000256" key="5">
    <source>
        <dbReference type="ARBA" id="ARBA00022771"/>
    </source>
</evidence>